<evidence type="ECO:0000313" key="2">
    <source>
        <dbReference type="Proteomes" id="UP000724874"/>
    </source>
</evidence>
<protein>
    <submittedName>
        <fullName evidence="1">Uncharacterized protein</fullName>
    </submittedName>
</protein>
<dbReference type="EMBL" id="JADNYJ010000269">
    <property type="protein sequence ID" value="KAF8872392.1"/>
    <property type="molecule type" value="Genomic_DNA"/>
</dbReference>
<keyword evidence="2" id="KW-1185">Reference proteome</keyword>
<gene>
    <name evidence="1" type="ORF">CPB84DRAFT_1854505</name>
</gene>
<accession>A0A9P5N8P4</accession>
<organism evidence="1 2">
    <name type="scientific">Gymnopilus junonius</name>
    <name type="common">Spectacular rustgill mushroom</name>
    <name type="synonym">Gymnopilus spectabilis subsp. junonius</name>
    <dbReference type="NCBI Taxonomy" id="109634"/>
    <lineage>
        <taxon>Eukaryota</taxon>
        <taxon>Fungi</taxon>
        <taxon>Dikarya</taxon>
        <taxon>Basidiomycota</taxon>
        <taxon>Agaricomycotina</taxon>
        <taxon>Agaricomycetes</taxon>
        <taxon>Agaricomycetidae</taxon>
        <taxon>Agaricales</taxon>
        <taxon>Agaricineae</taxon>
        <taxon>Hymenogastraceae</taxon>
        <taxon>Gymnopilus</taxon>
    </lineage>
</organism>
<comment type="caution">
    <text evidence="1">The sequence shown here is derived from an EMBL/GenBank/DDBJ whole genome shotgun (WGS) entry which is preliminary data.</text>
</comment>
<dbReference type="AlphaFoldDB" id="A0A9P5N8P4"/>
<name>A0A9P5N8P4_GYMJU</name>
<evidence type="ECO:0000313" key="1">
    <source>
        <dbReference type="EMBL" id="KAF8872392.1"/>
    </source>
</evidence>
<proteinExistence type="predicted"/>
<sequence length="273" mass="29319">MDINTNVNHAAVIIKTTSGFIALLNSGTPQTSSAFPLSNAPGAQAPLPIPSIRVIATMPSATGLSSMEGSTSFSCSLDIQKSALSKSFNRKILKILEVAQLPSTIALNAHPTLYVVQREPEYALPRRPLGTDPLEHVLKSFINGVPSQRPRSIWTLAPTNLQKAASTTLAGSPVLWHSSNDEGPLESRSNFGVTTILRTPIIQVLPSTQHSFQRFQSESQCHPWGPVPQASTSIPFNLVVIAAAPLMSVFSDDSHPYINIAPPMLCTLRPPSQ</sequence>
<dbReference type="Proteomes" id="UP000724874">
    <property type="component" value="Unassembled WGS sequence"/>
</dbReference>
<reference evidence="1" key="1">
    <citation type="submission" date="2020-11" db="EMBL/GenBank/DDBJ databases">
        <authorList>
            <consortium name="DOE Joint Genome Institute"/>
            <person name="Ahrendt S."/>
            <person name="Riley R."/>
            <person name="Andreopoulos W."/>
            <person name="LaButti K."/>
            <person name="Pangilinan J."/>
            <person name="Ruiz-duenas F.J."/>
            <person name="Barrasa J.M."/>
            <person name="Sanchez-Garcia M."/>
            <person name="Camarero S."/>
            <person name="Miyauchi S."/>
            <person name="Serrano A."/>
            <person name="Linde D."/>
            <person name="Babiker R."/>
            <person name="Drula E."/>
            <person name="Ayuso-Fernandez I."/>
            <person name="Pacheco R."/>
            <person name="Padilla G."/>
            <person name="Ferreira P."/>
            <person name="Barriuso J."/>
            <person name="Kellner H."/>
            <person name="Castanera R."/>
            <person name="Alfaro M."/>
            <person name="Ramirez L."/>
            <person name="Pisabarro A.G."/>
            <person name="Kuo A."/>
            <person name="Tritt A."/>
            <person name="Lipzen A."/>
            <person name="He G."/>
            <person name="Yan M."/>
            <person name="Ng V."/>
            <person name="Cullen D."/>
            <person name="Martin F."/>
            <person name="Rosso M.-N."/>
            <person name="Henrissat B."/>
            <person name="Hibbett D."/>
            <person name="Martinez A.T."/>
            <person name="Grigoriev I.V."/>
        </authorList>
    </citation>
    <scope>NUCLEOTIDE SEQUENCE</scope>
    <source>
        <strain evidence="1">AH 44721</strain>
    </source>
</reference>